<dbReference type="EMBL" id="CZQD01000050">
    <property type="protein sequence ID" value="CUS57879.1"/>
    <property type="molecule type" value="Genomic_DNA"/>
</dbReference>
<name>A0A160U5F3_9ZZZZ</name>
<dbReference type="InterPro" id="IPR018711">
    <property type="entry name" value="NAGPA"/>
</dbReference>
<feature type="domain" description="Phosphodiester glycosidase" evidence="1">
    <location>
        <begin position="75"/>
        <end position="223"/>
    </location>
</feature>
<dbReference type="Pfam" id="PF09992">
    <property type="entry name" value="NAGPA"/>
    <property type="match status" value="1"/>
</dbReference>
<evidence type="ECO:0000313" key="2">
    <source>
        <dbReference type="EMBL" id="CUS57879.1"/>
    </source>
</evidence>
<accession>A0A160U5F3</accession>
<proteinExistence type="predicted"/>
<protein>
    <recommendedName>
        <fullName evidence="1">Phosphodiester glycosidase domain-containing protein</fullName>
    </recommendedName>
</protein>
<evidence type="ECO:0000259" key="1">
    <source>
        <dbReference type="Pfam" id="PF09992"/>
    </source>
</evidence>
<dbReference type="AlphaFoldDB" id="A0A160U5F3"/>
<dbReference type="PROSITE" id="PS51257">
    <property type="entry name" value="PROKAR_LIPOPROTEIN"/>
    <property type="match status" value="1"/>
</dbReference>
<reference evidence="2" key="1">
    <citation type="submission" date="2015-10" db="EMBL/GenBank/DDBJ databases">
        <authorList>
            <person name="Gilbert D.G."/>
        </authorList>
    </citation>
    <scope>NUCLEOTIDE SEQUENCE</scope>
</reference>
<gene>
    <name evidence="2" type="ORF">MGWOODY_Hyp1234</name>
</gene>
<organism evidence="2">
    <name type="scientific">hydrothermal vent metagenome</name>
    <dbReference type="NCBI Taxonomy" id="652676"/>
    <lineage>
        <taxon>unclassified sequences</taxon>
        <taxon>metagenomes</taxon>
        <taxon>ecological metagenomes</taxon>
    </lineage>
</organism>
<sequence length="251" mass="27202">MRLWFAILVCTVLMQACAQAETPSPCAPVKHLGQPYTVCSFEAPTSVNLWLTHPDGAPFGQFDRLAAHLADHGQTLEFAMNAGMYHQDRRPVGLYVEQGEKVASLVTREGPGNFGLLPNGVFWVDQDGTPHVTESLAFEAEAPDARFATQSGPMLVIDGALHPRFNADGPSRKRRNGVGVTADGATLYFAISDVPVNFHSFASLFRDKLNTPNALFLDGYVSKLYAPEIGRNETGLDMGPIVGVVRPSDTD</sequence>